<reference evidence="3 4" key="1">
    <citation type="submission" date="2013-12" db="EMBL/GenBank/DDBJ databases">
        <title>Comparative genomics of Petrotoga isolates.</title>
        <authorList>
            <person name="Nesbo C.L."/>
            <person name="Charchuk R."/>
            <person name="Chow K."/>
        </authorList>
    </citation>
    <scope>NUCLEOTIDE SEQUENCE [LARGE SCALE GENOMIC DNA]</scope>
    <source>
        <strain evidence="3 4">DSM 14811</strain>
    </source>
</reference>
<feature type="transmembrane region" description="Helical" evidence="1">
    <location>
        <begin position="108"/>
        <end position="129"/>
    </location>
</feature>
<dbReference type="Pfam" id="PF02517">
    <property type="entry name" value="Rce1-like"/>
    <property type="match status" value="1"/>
</dbReference>
<keyword evidence="1" id="KW-0812">Transmembrane</keyword>
<evidence type="ECO:0000313" key="4">
    <source>
        <dbReference type="Proteomes" id="UP000236604"/>
    </source>
</evidence>
<protein>
    <recommendedName>
        <fullName evidence="2">CAAX prenyl protease 2/Lysostaphin resistance protein A-like domain-containing protein</fullName>
    </recommendedName>
</protein>
<dbReference type="EMBL" id="AZRN01000012">
    <property type="protein sequence ID" value="PNS00277.1"/>
    <property type="molecule type" value="Genomic_DNA"/>
</dbReference>
<dbReference type="GO" id="GO:0004175">
    <property type="term" value="F:endopeptidase activity"/>
    <property type="evidence" value="ECO:0007669"/>
    <property type="project" value="UniProtKB-ARBA"/>
</dbReference>
<dbReference type="InterPro" id="IPR003675">
    <property type="entry name" value="Rce1/LyrA-like_dom"/>
</dbReference>
<feature type="transmembrane region" description="Helical" evidence="1">
    <location>
        <begin position="32"/>
        <end position="50"/>
    </location>
</feature>
<comment type="caution">
    <text evidence="3">The sequence shown here is derived from an EMBL/GenBank/DDBJ whole genome shotgun (WGS) entry which is preliminary data.</text>
</comment>
<feature type="transmembrane region" description="Helical" evidence="1">
    <location>
        <begin position="6"/>
        <end position="25"/>
    </location>
</feature>
<evidence type="ECO:0000256" key="1">
    <source>
        <dbReference type="SAM" id="Phobius"/>
    </source>
</evidence>
<evidence type="ECO:0000259" key="2">
    <source>
        <dbReference type="Pfam" id="PF02517"/>
    </source>
</evidence>
<keyword evidence="1" id="KW-0472">Membrane</keyword>
<feature type="transmembrane region" description="Helical" evidence="1">
    <location>
        <begin position="173"/>
        <end position="191"/>
    </location>
</feature>
<keyword evidence="4" id="KW-1185">Reference proteome</keyword>
<feature type="domain" description="CAAX prenyl protease 2/Lysostaphin resistance protein A-like" evidence="2">
    <location>
        <begin position="107"/>
        <end position="208"/>
    </location>
</feature>
<proteinExistence type="predicted"/>
<dbReference type="GO" id="GO:0080120">
    <property type="term" value="P:CAAX-box protein maturation"/>
    <property type="evidence" value="ECO:0007669"/>
    <property type="project" value="UniProtKB-ARBA"/>
</dbReference>
<dbReference type="Proteomes" id="UP000236604">
    <property type="component" value="Unassembled WGS sequence"/>
</dbReference>
<keyword evidence="1" id="KW-1133">Transmembrane helix</keyword>
<accession>A0A2K1PC67</accession>
<feature type="transmembrane region" description="Helical" evidence="1">
    <location>
        <begin position="70"/>
        <end position="87"/>
    </location>
</feature>
<feature type="transmembrane region" description="Helical" evidence="1">
    <location>
        <begin position="197"/>
        <end position="218"/>
    </location>
</feature>
<sequence length="228" mass="26062">MLFSKFIILVVIYYLLIYAIGRFFLKRKGIYLGNLILGIFSIGISILLIYLSPINFQQAGFQVGNFKKGLFMLLISFILILGSLVSMKKMSLSDLMKIPYGSFQNNKVMLLHVWLVVGPAEELFYRGFIQGNLKMFLPGSIFSIEYATIIATIIFVFAHLNNLFFGRENLKQFLNLLPGRIIMGSILGYTFQISNSLIYPILIHTFSDGLTLTYLIILKKRSLNNYHL</sequence>
<feature type="transmembrane region" description="Helical" evidence="1">
    <location>
        <begin position="141"/>
        <end position="161"/>
    </location>
</feature>
<organism evidence="3 4">
    <name type="scientific">Petrotoga mexicana DSM 14811</name>
    <dbReference type="NCBI Taxonomy" id="1122954"/>
    <lineage>
        <taxon>Bacteria</taxon>
        <taxon>Thermotogati</taxon>
        <taxon>Thermotogota</taxon>
        <taxon>Thermotogae</taxon>
        <taxon>Petrotogales</taxon>
        <taxon>Petrotogaceae</taxon>
        <taxon>Petrotoga</taxon>
    </lineage>
</organism>
<dbReference type="AlphaFoldDB" id="A0A2K1PC67"/>
<evidence type="ECO:0000313" key="3">
    <source>
        <dbReference type="EMBL" id="PNS00277.1"/>
    </source>
</evidence>
<name>A0A2K1PC67_9BACT</name>
<dbReference type="RefSeq" id="WP_103076846.1">
    <property type="nucleotide sequence ID" value="NZ_AZRN01000012.1"/>
</dbReference>
<gene>
    <name evidence="3" type="ORF">X927_04375</name>
</gene>